<dbReference type="Pfam" id="PF00905">
    <property type="entry name" value="Transpeptidase"/>
    <property type="match status" value="1"/>
</dbReference>
<dbReference type="GO" id="GO:0071972">
    <property type="term" value="F:peptidoglycan L,D-transpeptidase activity"/>
    <property type="evidence" value="ECO:0007669"/>
    <property type="project" value="TreeGrafter"/>
</dbReference>
<comment type="caution">
    <text evidence="15">The sequence shown here is derived from an EMBL/GenBank/DDBJ whole genome shotgun (WGS) entry which is preliminary data.</text>
</comment>
<dbReference type="Pfam" id="PF03717">
    <property type="entry name" value="PBP_dimer"/>
    <property type="match status" value="1"/>
</dbReference>
<dbReference type="GO" id="GO:0009252">
    <property type="term" value="P:peptidoglycan biosynthetic process"/>
    <property type="evidence" value="ECO:0007669"/>
    <property type="project" value="UniProtKB-KW"/>
</dbReference>
<evidence type="ECO:0000256" key="10">
    <source>
        <dbReference type="ARBA" id="ARBA00023316"/>
    </source>
</evidence>
<dbReference type="InterPro" id="IPR012338">
    <property type="entry name" value="Beta-lactam/transpept-like"/>
</dbReference>
<evidence type="ECO:0000313" key="16">
    <source>
        <dbReference type="Proteomes" id="UP000323257"/>
    </source>
</evidence>
<evidence type="ECO:0000256" key="3">
    <source>
        <dbReference type="ARBA" id="ARBA00007171"/>
    </source>
</evidence>
<dbReference type="SUPFAM" id="SSF56601">
    <property type="entry name" value="beta-lactamase/transpeptidase-like"/>
    <property type="match status" value="1"/>
</dbReference>
<evidence type="ECO:0000256" key="4">
    <source>
        <dbReference type="ARBA" id="ARBA00022475"/>
    </source>
</evidence>
<feature type="region of interest" description="Disordered" evidence="11">
    <location>
        <begin position="660"/>
        <end position="690"/>
    </location>
</feature>
<feature type="domain" description="Penicillin-binding protein dimerisation" evidence="14">
    <location>
        <begin position="63"/>
        <end position="253"/>
    </location>
</feature>
<evidence type="ECO:0000256" key="2">
    <source>
        <dbReference type="ARBA" id="ARBA00004236"/>
    </source>
</evidence>
<evidence type="ECO:0000259" key="13">
    <source>
        <dbReference type="Pfam" id="PF00905"/>
    </source>
</evidence>
<keyword evidence="8 12" id="KW-1133">Transmembrane helix</keyword>
<evidence type="ECO:0000256" key="9">
    <source>
        <dbReference type="ARBA" id="ARBA00023136"/>
    </source>
</evidence>
<dbReference type="AlphaFoldDB" id="A0A5S5BYE8"/>
<keyword evidence="4" id="KW-1003">Cell membrane</keyword>
<dbReference type="Gene3D" id="3.40.710.10">
    <property type="entry name" value="DD-peptidase/beta-lactamase superfamily"/>
    <property type="match status" value="1"/>
</dbReference>
<evidence type="ECO:0000313" key="15">
    <source>
        <dbReference type="EMBL" id="TYP71358.1"/>
    </source>
</evidence>
<dbReference type="PANTHER" id="PTHR30627">
    <property type="entry name" value="PEPTIDOGLYCAN D,D-TRANSPEPTIDASE"/>
    <property type="match status" value="1"/>
</dbReference>
<dbReference type="RefSeq" id="WP_342791337.1">
    <property type="nucleotide sequence ID" value="NZ_VNHS01000010.1"/>
</dbReference>
<comment type="subcellular location">
    <subcellularLocation>
        <location evidence="2">Cell membrane</location>
    </subcellularLocation>
    <subcellularLocation>
        <location evidence="1">Membrane</location>
        <topology evidence="1">Single-pass membrane protein</topology>
    </subcellularLocation>
</comment>
<evidence type="ECO:0000256" key="11">
    <source>
        <dbReference type="SAM" id="MobiDB-lite"/>
    </source>
</evidence>
<protein>
    <submittedName>
        <fullName evidence="15">Penicillin-binding protein 2</fullName>
    </submittedName>
</protein>
<dbReference type="EMBL" id="VNHS01000010">
    <property type="protein sequence ID" value="TYP71358.1"/>
    <property type="molecule type" value="Genomic_DNA"/>
</dbReference>
<keyword evidence="5 12" id="KW-0812">Transmembrane</keyword>
<feature type="compositionally biased region" description="Polar residues" evidence="11">
    <location>
        <begin position="664"/>
        <end position="674"/>
    </location>
</feature>
<accession>A0A5S5BYE8</accession>
<evidence type="ECO:0000256" key="5">
    <source>
        <dbReference type="ARBA" id="ARBA00022692"/>
    </source>
</evidence>
<dbReference type="GO" id="GO:0008360">
    <property type="term" value="P:regulation of cell shape"/>
    <property type="evidence" value="ECO:0007669"/>
    <property type="project" value="UniProtKB-KW"/>
</dbReference>
<dbReference type="InterPro" id="IPR005311">
    <property type="entry name" value="PBP_dimer"/>
</dbReference>
<dbReference type="GO" id="GO:0005886">
    <property type="term" value="C:plasma membrane"/>
    <property type="evidence" value="ECO:0007669"/>
    <property type="project" value="UniProtKB-SubCell"/>
</dbReference>
<dbReference type="InterPro" id="IPR050515">
    <property type="entry name" value="Beta-lactam/transpept"/>
</dbReference>
<dbReference type="PANTHER" id="PTHR30627:SF2">
    <property type="entry name" value="PEPTIDOGLYCAN D,D-TRANSPEPTIDASE MRDA"/>
    <property type="match status" value="1"/>
</dbReference>
<feature type="domain" description="Penicillin-binding protein transpeptidase" evidence="13">
    <location>
        <begin position="306"/>
        <end position="647"/>
    </location>
</feature>
<keyword evidence="16" id="KW-1185">Reference proteome</keyword>
<reference evidence="15 16" key="1">
    <citation type="submission" date="2019-07" db="EMBL/GenBank/DDBJ databases">
        <title>Genomic Encyclopedia of Type Strains, Phase III (KMG-III): the genomes of soil and plant-associated and newly described type strains.</title>
        <authorList>
            <person name="Whitman W."/>
        </authorList>
    </citation>
    <scope>NUCLEOTIDE SEQUENCE [LARGE SCALE GENOMIC DNA]</scope>
    <source>
        <strain evidence="15 16">BL24</strain>
    </source>
</reference>
<keyword evidence="7" id="KW-0573">Peptidoglycan synthesis</keyword>
<evidence type="ECO:0000256" key="1">
    <source>
        <dbReference type="ARBA" id="ARBA00004167"/>
    </source>
</evidence>
<dbReference type="Gene3D" id="3.90.1310.10">
    <property type="entry name" value="Penicillin-binding protein 2a (Domain 2)"/>
    <property type="match status" value="1"/>
</dbReference>
<keyword evidence="10" id="KW-0961">Cell wall biogenesis/degradation</keyword>
<dbReference type="InterPro" id="IPR036138">
    <property type="entry name" value="PBP_dimer_sf"/>
</dbReference>
<feature type="transmembrane region" description="Helical" evidence="12">
    <location>
        <begin position="20"/>
        <end position="40"/>
    </location>
</feature>
<gene>
    <name evidence="15" type="ORF">BCM02_110312</name>
</gene>
<evidence type="ECO:0000256" key="6">
    <source>
        <dbReference type="ARBA" id="ARBA00022960"/>
    </source>
</evidence>
<dbReference type="GO" id="GO:0008658">
    <property type="term" value="F:penicillin binding"/>
    <property type="evidence" value="ECO:0007669"/>
    <property type="project" value="InterPro"/>
</dbReference>
<evidence type="ECO:0000256" key="7">
    <source>
        <dbReference type="ARBA" id="ARBA00022984"/>
    </source>
</evidence>
<organism evidence="15 16">
    <name type="scientific">Paenibacillus methanolicus</name>
    <dbReference type="NCBI Taxonomy" id="582686"/>
    <lineage>
        <taxon>Bacteria</taxon>
        <taxon>Bacillati</taxon>
        <taxon>Bacillota</taxon>
        <taxon>Bacilli</taxon>
        <taxon>Bacillales</taxon>
        <taxon>Paenibacillaceae</taxon>
        <taxon>Paenibacillus</taxon>
    </lineage>
</organism>
<comment type="similarity">
    <text evidence="3">Belongs to the transpeptidase family.</text>
</comment>
<evidence type="ECO:0000256" key="8">
    <source>
        <dbReference type="ARBA" id="ARBA00022989"/>
    </source>
</evidence>
<dbReference type="InterPro" id="IPR001460">
    <property type="entry name" value="PCN-bd_Tpept"/>
</dbReference>
<evidence type="ECO:0000259" key="14">
    <source>
        <dbReference type="Pfam" id="PF03717"/>
    </source>
</evidence>
<keyword evidence="9 12" id="KW-0472">Membrane</keyword>
<dbReference type="SUPFAM" id="SSF56519">
    <property type="entry name" value="Penicillin binding protein dimerisation domain"/>
    <property type="match status" value="1"/>
</dbReference>
<name>A0A5S5BYE8_9BACL</name>
<keyword evidence="6" id="KW-0133">Cell shape</keyword>
<feature type="compositionally biased region" description="Low complexity" evidence="11">
    <location>
        <begin position="675"/>
        <end position="690"/>
    </location>
</feature>
<proteinExistence type="inferred from homology"/>
<sequence>MQDDPKKREISIRRHFSFRLNLFFFVTFFVFSVLIVRLAILQFVEGPQLKEEEASRGSKDVLIPPIRGNIYDSSGKAIAYSTSTQSLYYTIEPGSKEDDSKALAARLHGVFQKYGDSKQALTLDKIIKNMDLEYRKNTISVPRRIKSGLTNKEIAYFMEHRDLYKGIEIVEESIRYYDDDTVSVQLVGYLKKFENGADQTKTYKGRDDNEDPLMRYLGQEDVGFDGLEMMYQDVLRGKNGLKTYPINSGGRIIGPPVVTKPEKGDSLYLTINREVQLATEQAILDQIDYLQHTSDSSKRQPMARSGYAVAMEVNTGKVIAMASMPDYDPNVWEGGRISPDDYDAIQGISLNGTIRQIPGPYKDDKEVSKLPSSLVPLGSTQKPLTVLIGLNEKLFTTSTTWNDNGSFYYGKEGVHRVRIGNAKGHAYGLLDPAKAIAKSSNPWMAKMVGNELYIRHGDEGVDIWDKYEKMFGLGVLTESGLPGESAGFINYYEEMKAGSSQSALVQASFGQQGRYTTLQLAQYTSMLANKGKRMKPQFVSMIKDAEGNVVQTFKPEVLNTVDFPEAYWNELKRGMSQVNVAVLNGAAYTVERKTGTSQQVVGGKTIDNSVFIAYAPANNPRIAVAVVMPYGGFGADAAAPVARKILDAYDYEIGMNGVPKKPKTSANANANQADGTDNGTNAANSGAANE</sequence>
<dbReference type="GO" id="GO:0071555">
    <property type="term" value="P:cell wall organization"/>
    <property type="evidence" value="ECO:0007669"/>
    <property type="project" value="UniProtKB-KW"/>
</dbReference>
<evidence type="ECO:0000256" key="12">
    <source>
        <dbReference type="SAM" id="Phobius"/>
    </source>
</evidence>
<dbReference type="Proteomes" id="UP000323257">
    <property type="component" value="Unassembled WGS sequence"/>
</dbReference>